<dbReference type="PANTHER" id="PTHR24251:SF37">
    <property type="entry name" value="CUB DOMAIN-CONTAINING PROTEIN"/>
    <property type="match status" value="1"/>
</dbReference>
<dbReference type="CDD" id="cd00041">
    <property type="entry name" value="CUB"/>
    <property type="match status" value="1"/>
</dbReference>
<keyword evidence="1" id="KW-0677">Repeat</keyword>
<dbReference type="InterPro" id="IPR035914">
    <property type="entry name" value="Sperma_CUB_dom_sf"/>
</dbReference>
<dbReference type="PANTHER" id="PTHR24251">
    <property type="entry name" value="OVOCHYMASE-RELATED"/>
    <property type="match status" value="1"/>
</dbReference>
<evidence type="ECO:0000256" key="2">
    <source>
        <dbReference type="ARBA" id="ARBA00023157"/>
    </source>
</evidence>
<evidence type="ECO:0000256" key="1">
    <source>
        <dbReference type="ARBA" id="ARBA00022737"/>
    </source>
</evidence>
<organism evidence="5">
    <name type="scientific">Gongylonema pulchrum</name>
    <dbReference type="NCBI Taxonomy" id="637853"/>
    <lineage>
        <taxon>Eukaryota</taxon>
        <taxon>Metazoa</taxon>
        <taxon>Ecdysozoa</taxon>
        <taxon>Nematoda</taxon>
        <taxon>Chromadorea</taxon>
        <taxon>Rhabditida</taxon>
        <taxon>Spirurina</taxon>
        <taxon>Spiruromorpha</taxon>
        <taxon>Spiruroidea</taxon>
        <taxon>Gongylonematidae</taxon>
        <taxon>Gongylonema</taxon>
    </lineage>
</organism>
<reference evidence="5" key="1">
    <citation type="submission" date="2016-06" db="UniProtKB">
        <authorList>
            <consortium name="WormBaseParasite"/>
        </authorList>
    </citation>
    <scope>IDENTIFICATION</scope>
</reference>
<dbReference type="SUPFAM" id="SSF49854">
    <property type="entry name" value="Spermadhesin, CUB domain"/>
    <property type="match status" value="2"/>
</dbReference>
<dbReference type="SMART" id="SM00042">
    <property type="entry name" value="CUB"/>
    <property type="match status" value="1"/>
</dbReference>
<accession>A0A183CYL3</accession>
<evidence type="ECO:0000313" key="5">
    <source>
        <dbReference type="WBParaSite" id="GPUH_0000155801-mRNA-1"/>
    </source>
</evidence>
<dbReference type="Pfam" id="PF00431">
    <property type="entry name" value="CUB"/>
    <property type="match status" value="1"/>
</dbReference>
<comment type="caution">
    <text evidence="3">Lacks conserved residue(s) required for the propagation of feature annotation.</text>
</comment>
<dbReference type="WBParaSite" id="GPUH_0000155801-mRNA-1">
    <property type="protein sequence ID" value="GPUH_0000155801-mRNA-1"/>
    <property type="gene ID" value="GPUH_0000155801"/>
</dbReference>
<dbReference type="Gene3D" id="2.60.120.290">
    <property type="entry name" value="Spermadhesin, CUB domain"/>
    <property type="match status" value="2"/>
</dbReference>
<dbReference type="PROSITE" id="PS01180">
    <property type="entry name" value="CUB"/>
    <property type="match status" value="1"/>
</dbReference>
<protein>
    <submittedName>
        <fullName evidence="5">CUB domain-containing protein</fullName>
    </submittedName>
</protein>
<feature type="domain" description="CUB" evidence="4">
    <location>
        <begin position="1"/>
        <end position="86"/>
    </location>
</feature>
<keyword evidence="2" id="KW-1015">Disulfide bond</keyword>
<name>A0A183CYL3_9BILA</name>
<dbReference type="AlphaFoldDB" id="A0A183CYL3"/>
<sequence length="253" mass="28715">LKSKRIRLTFEVFELEVVPNREDCSYDSIEIYDTYVNDEEHSDLHGRFCGTLLPPPVLSTGSRLTVVFKSDRSVNGAGFVAKWQAVDAKQDCHRTYTATSGTIEIRAETVLKFAQCDYQIALQSPKRIFLRFENISAPCEEGTLMLRKPTMKNLLAGFCVVFHRDECNPLLLSRNGVNEQSPGFGGLFRDSEICNDHPVKELRSQGNRVFMRLTTSNAASVRFTVYYEQIDSGQCFLSCSSVFFFLKKKQTCI</sequence>
<evidence type="ECO:0000256" key="3">
    <source>
        <dbReference type="PROSITE-ProRule" id="PRU00059"/>
    </source>
</evidence>
<proteinExistence type="predicted"/>
<dbReference type="InterPro" id="IPR000859">
    <property type="entry name" value="CUB_dom"/>
</dbReference>
<evidence type="ECO:0000259" key="4">
    <source>
        <dbReference type="PROSITE" id="PS01180"/>
    </source>
</evidence>